<dbReference type="InterPro" id="IPR011055">
    <property type="entry name" value="Dup_hybrid_motif"/>
</dbReference>
<organism evidence="16 17">
    <name type="scientific">Metabacillus niabensis</name>
    <dbReference type="NCBI Taxonomy" id="324854"/>
    <lineage>
        <taxon>Bacteria</taxon>
        <taxon>Bacillati</taxon>
        <taxon>Bacillota</taxon>
        <taxon>Bacilli</taxon>
        <taxon>Bacillales</taxon>
        <taxon>Bacillaceae</taxon>
        <taxon>Metabacillus</taxon>
    </lineage>
</organism>
<dbReference type="EMBL" id="JAUSTZ010000007">
    <property type="protein sequence ID" value="MDQ0226896.1"/>
    <property type="molecule type" value="Genomic_DNA"/>
</dbReference>
<feature type="transmembrane region" description="Helical" evidence="12">
    <location>
        <begin position="90"/>
        <end position="112"/>
    </location>
</feature>
<dbReference type="InterPro" id="IPR001127">
    <property type="entry name" value="PTS_EIIA_1_perm"/>
</dbReference>
<evidence type="ECO:0000256" key="11">
    <source>
        <dbReference type="PROSITE-ProRule" id="PRU00421"/>
    </source>
</evidence>
<evidence type="ECO:0000256" key="1">
    <source>
        <dbReference type="ARBA" id="ARBA00004651"/>
    </source>
</evidence>
<keyword evidence="6" id="KW-0598">Phosphotransferase system</keyword>
<dbReference type="Gene3D" id="2.70.70.10">
    <property type="entry name" value="Glucose Permease (Domain IIA)"/>
    <property type="match status" value="1"/>
</dbReference>
<evidence type="ECO:0000256" key="10">
    <source>
        <dbReference type="ARBA" id="ARBA00023136"/>
    </source>
</evidence>
<keyword evidence="4" id="KW-0762">Sugar transport</keyword>
<evidence type="ECO:0000256" key="8">
    <source>
        <dbReference type="ARBA" id="ARBA00022777"/>
    </source>
</evidence>
<feature type="transmembrane region" description="Helical" evidence="12">
    <location>
        <begin position="133"/>
        <end position="160"/>
    </location>
</feature>
<proteinExistence type="predicted"/>
<evidence type="ECO:0000259" key="15">
    <source>
        <dbReference type="PROSITE" id="PS51103"/>
    </source>
</evidence>
<feature type="transmembrane region" description="Helical" evidence="12">
    <location>
        <begin position="289"/>
        <end position="307"/>
    </location>
</feature>
<evidence type="ECO:0000256" key="5">
    <source>
        <dbReference type="ARBA" id="ARBA00022679"/>
    </source>
</evidence>
<dbReference type="InterPro" id="IPR011299">
    <property type="entry name" value="PTS_IIBC_glc"/>
</dbReference>
<feature type="transmembrane region" description="Helical" evidence="12">
    <location>
        <begin position="180"/>
        <end position="200"/>
    </location>
</feature>
<dbReference type="PROSITE" id="PS00371">
    <property type="entry name" value="PTS_EIIA_TYPE_1_HIS"/>
    <property type="match status" value="1"/>
</dbReference>
<feature type="transmembrane region" description="Helical" evidence="12">
    <location>
        <begin position="221"/>
        <end position="243"/>
    </location>
</feature>
<dbReference type="Proteomes" id="UP001232245">
    <property type="component" value="Unassembled WGS sequence"/>
</dbReference>
<feature type="transmembrane region" description="Helical" evidence="12">
    <location>
        <begin position="337"/>
        <end position="356"/>
    </location>
</feature>
<dbReference type="InterPro" id="IPR036878">
    <property type="entry name" value="Glu_permease_IIB"/>
</dbReference>
<feature type="active site" description="Phosphocysteine intermediate; for EIIB activity" evidence="11">
    <location>
        <position position="464"/>
    </location>
</feature>
<keyword evidence="2" id="KW-0813">Transport</keyword>
<keyword evidence="5" id="KW-0808">Transferase</keyword>
<keyword evidence="9 12" id="KW-1133">Transmembrane helix</keyword>
<dbReference type="PROSITE" id="PS51098">
    <property type="entry name" value="PTS_EIIB_TYPE_1"/>
    <property type="match status" value="1"/>
</dbReference>
<evidence type="ECO:0000256" key="4">
    <source>
        <dbReference type="ARBA" id="ARBA00022597"/>
    </source>
</evidence>
<dbReference type="RefSeq" id="WP_174879040.1">
    <property type="nucleotide sequence ID" value="NZ_CADEPK010000001.1"/>
</dbReference>
<feature type="transmembrane region" description="Helical" evidence="12">
    <location>
        <begin position="67"/>
        <end position="84"/>
    </location>
</feature>
<feature type="domain" description="PTS EIIA type-1" evidence="13">
    <location>
        <begin position="571"/>
        <end position="675"/>
    </location>
</feature>
<dbReference type="PROSITE" id="PS01035">
    <property type="entry name" value="PTS_EIIB_TYPE_1_CYS"/>
    <property type="match status" value="1"/>
</dbReference>
<dbReference type="NCBIfam" id="TIGR00826">
    <property type="entry name" value="EIIB_glc"/>
    <property type="match status" value="1"/>
</dbReference>
<evidence type="ECO:0000259" key="13">
    <source>
        <dbReference type="PROSITE" id="PS51093"/>
    </source>
</evidence>
<dbReference type="NCBIfam" id="TIGR00830">
    <property type="entry name" value="PTBA"/>
    <property type="match status" value="1"/>
</dbReference>
<dbReference type="InterPro" id="IPR003352">
    <property type="entry name" value="PTS_EIIC"/>
</dbReference>
<dbReference type="Pfam" id="PF00358">
    <property type="entry name" value="PTS_EIIA_1"/>
    <property type="match status" value="1"/>
</dbReference>
<keyword evidence="3" id="KW-1003">Cell membrane</keyword>
<evidence type="ECO:0000256" key="7">
    <source>
        <dbReference type="ARBA" id="ARBA00022692"/>
    </source>
</evidence>
<evidence type="ECO:0000259" key="14">
    <source>
        <dbReference type="PROSITE" id="PS51098"/>
    </source>
</evidence>
<evidence type="ECO:0000256" key="3">
    <source>
        <dbReference type="ARBA" id="ARBA00022475"/>
    </source>
</evidence>
<dbReference type="SUPFAM" id="SSF51261">
    <property type="entry name" value="Duplicated hybrid motif"/>
    <property type="match status" value="1"/>
</dbReference>
<feature type="transmembrane region" description="Helical" evidence="12">
    <location>
        <begin position="314"/>
        <end position="331"/>
    </location>
</feature>
<keyword evidence="7 12" id="KW-0812">Transmembrane</keyword>
<dbReference type="PROSITE" id="PS51093">
    <property type="entry name" value="PTS_EIIA_TYPE_1"/>
    <property type="match status" value="1"/>
</dbReference>
<dbReference type="InterPro" id="IPR013013">
    <property type="entry name" value="PTS_EIIC_1"/>
</dbReference>
<feature type="transmembrane region" description="Helical" evidence="12">
    <location>
        <begin position="12"/>
        <end position="32"/>
    </location>
</feature>
<dbReference type="InterPro" id="IPR050429">
    <property type="entry name" value="PTS_Glucose_EIICBA"/>
</dbReference>
<dbReference type="PANTHER" id="PTHR30009:SF20">
    <property type="entry name" value="PTS SYSTEM GLUCOSE-SPECIFIC EIICB COMPONENT-RELATED"/>
    <property type="match status" value="1"/>
</dbReference>
<evidence type="ECO:0000256" key="12">
    <source>
        <dbReference type="SAM" id="Phobius"/>
    </source>
</evidence>
<keyword evidence="17" id="KW-1185">Reference proteome</keyword>
<dbReference type="PROSITE" id="PS51103">
    <property type="entry name" value="PTS_EIIC_TYPE_1"/>
    <property type="match status" value="1"/>
</dbReference>
<evidence type="ECO:0000313" key="17">
    <source>
        <dbReference type="Proteomes" id="UP001232245"/>
    </source>
</evidence>
<comment type="subcellular location">
    <subcellularLocation>
        <location evidence="1">Cell membrane</location>
        <topology evidence="1">Multi-pass membrane protein</topology>
    </subcellularLocation>
</comment>
<gene>
    <name evidence="16" type="ORF">J2S02_003241</name>
</gene>
<feature type="domain" description="PTS EIIC type-1" evidence="15">
    <location>
        <begin position="3"/>
        <end position="425"/>
    </location>
</feature>
<evidence type="ECO:0000256" key="2">
    <source>
        <dbReference type="ARBA" id="ARBA00022448"/>
    </source>
</evidence>
<evidence type="ECO:0000256" key="9">
    <source>
        <dbReference type="ARBA" id="ARBA00022989"/>
    </source>
</evidence>
<keyword evidence="8" id="KW-0418">Kinase</keyword>
<feature type="transmembrane region" description="Helical" evidence="12">
    <location>
        <begin position="391"/>
        <end position="413"/>
    </location>
</feature>
<dbReference type="PANTHER" id="PTHR30009">
    <property type="entry name" value="CYTOCHROME C-TYPE SYNTHESIS PROTEIN AND PTS TRANSMEMBRANE COMPONENT"/>
    <property type="match status" value="1"/>
</dbReference>
<comment type="caution">
    <text evidence="16">The sequence shown here is derived from an EMBL/GenBank/DDBJ whole genome shotgun (WGS) entry which is preliminary data.</text>
</comment>
<sequence>MFKNAFGVLQKIGRALMLPVALLPAAGLLLALGNALQNETLTNLAPFLTSDWVVLIASVMENAGNIVFSNLPVLFAVGVAIGLANGDGVAGIAALIGYLIMNITMSSILKGLGVMPTDSAALAEFLANHSAAYGNVLGIPTLQTGVFGGIIVGVLASYMYNKFFTIELPQYLGFFAGKRFVPIATAASAVVLGIIMYFVWPPIQSGLNAFSTNLLDANRTLAAFIFGVIERSLIPFGLHHIFYSPFWFEFGSYVNAAGDTVRGDQTIFFNQIKDGVQDLTAGTFMTGKFPFMMFGLPAAALAIYHEAKPENKKIVAGLMGSAALTSFLTGITEPLEFSFLFVAPVLFGIHAIFAGLSFMTMHILDVKIGMTFSGGLIDFILFGMLNPQTHWWLVIPVGLVLAVIYYFGFRFAIRKWNLMTPGREDASVETSDDSSAATTDAGELPVQILASLGGQENIKHLDACITRLRVTVNDAKNVDKDRLKKLGASGVLEVGNNIQAIFGPKSDNLKTQIQDVMAGKKPRVTKTASQQQEVREQVEDVVADGLQNEIVNETIVAPLTGEIKEISEVPDQVFSGKMMGDGFAILPTEGTVVSPVNGKILNVFPTKHAIGIQSDGGKEILIHFGIDTVNLKGEGFTTFVKEGDIVEQGQKLLEVDIEKVKGLAPSIMTPIVFTNLKEGQSIKLQSTGKVNAKDENIISIEG</sequence>
<keyword evidence="10 12" id="KW-0472">Membrane</keyword>
<dbReference type="NCBIfam" id="TIGR02002">
    <property type="entry name" value="PTS-II-BC-glcB"/>
    <property type="match status" value="1"/>
</dbReference>
<dbReference type="Pfam" id="PF02378">
    <property type="entry name" value="PTS_EIIC"/>
    <property type="match status" value="1"/>
</dbReference>
<dbReference type="InterPro" id="IPR018113">
    <property type="entry name" value="PTrfase_EIIB_Cys"/>
</dbReference>
<evidence type="ECO:0000313" key="16">
    <source>
        <dbReference type="EMBL" id="MDQ0226896.1"/>
    </source>
</evidence>
<evidence type="ECO:0000256" key="6">
    <source>
        <dbReference type="ARBA" id="ARBA00022683"/>
    </source>
</evidence>
<dbReference type="Pfam" id="PF00367">
    <property type="entry name" value="PTS_EIIB"/>
    <property type="match status" value="1"/>
</dbReference>
<name>A0ABT9Z4W9_9BACI</name>
<dbReference type="InterPro" id="IPR001996">
    <property type="entry name" value="PTS_IIB_1"/>
</dbReference>
<accession>A0ABT9Z4W9</accession>
<dbReference type="CDD" id="cd00210">
    <property type="entry name" value="PTS_IIA_glc"/>
    <property type="match status" value="1"/>
</dbReference>
<reference evidence="16 17" key="1">
    <citation type="submission" date="2023-07" db="EMBL/GenBank/DDBJ databases">
        <title>Genomic Encyclopedia of Type Strains, Phase IV (KMG-IV): sequencing the most valuable type-strain genomes for metagenomic binning, comparative biology and taxonomic classification.</title>
        <authorList>
            <person name="Goeker M."/>
        </authorList>
    </citation>
    <scope>NUCLEOTIDE SEQUENCE [LARGE SCALE GENOMIC DNA]</scope>
    <source>
        <strain evidence="16 17">DSM 17723</strain>
    </source>
</reference>
<feature type="transmembrane region" description="Helical" evidence="12">
    <location>
        <begin position="368"/>
        <end position="385"/>
    </location>
</feature>
<protein>
    <submittedName>
        <fullName evidence="16">PTS system D-glucosamine-specific IIC component</fullName>
    </submittedName>
</protein>
<dbReference type="SUPFAM" id="SSF55604">
    <property type="entry name" value="Glucose permease domain IIB"/>
    <property type="match status" value="1"/>
</dbReference>
<dbReference type="Gene3D" id="3.30.1360.60">
    <property type="entry name" value="Glucose permease domain IIB"/>
    <property type="match status" value="1"/>
</dbReference>
<feature type="domain" description="PTS EIIB type-1" evidence="14">
    <location>
        <begin position="442"/>
        <end position="523"/>
    </location>
</feature>
<dbReference type="CDD" id="cd00212">
    <property type="entry name" value="PTS_IIB_glc"/>
    <property type="match status" value="1"/>
</dbReference>